<dbReference type="InterPro" id="IPR036412">
    <property type="entry name" value="HAD-like_sf"/>
</dbReference>
<dbReference type="Gene3D" id="3.40.50.1000">
    <property type="entry name" value="HAD superfamily/HAD-like"/>
    <property type="match status" value="1"/>
</dbReference>
<reference evidence="3" key="1">
    <citation type="submission" date="2020-11" db="EMBL/GenBank/DDBJ databases">
        <authorList>
            <consortium name="DOE Joint Genome Institute"/>
            <person name="Ahrendt S."/>
            <person name="Riley R."/>
            <person name="Andreopoulos W."/>
            <person name="Labutti K."/>
            <person name="Pangilinan J."/>
            <person name="Ruiz-Duenas F.J."/>
            <person name="Barrasa J.M."/>
            <person name="Sanchez-Garcia M."/>
            <person name="Camarero S."/>
            <person name="Miyauchi S."/>
            <person name="Serrano A."/>
            <person name="Linde D."/>
            <person name="Babiker R."/>
            <person name="Drula E."/>
            <person name="Ayuso-Fernandez I."/>
            <person name="Pacheco R."/>
            <person name="Padilla G."/>
            <person name="Ferreira P."/>
            <person name="Barriuso J."/>
            <person name="Kellner H."/>
            <person name="Castanera R."/>
            <person name="Alfaro M."/>
            <person name="Ramirez L."/>
            <person name="Pisabarro A.G."/>
            <person name="Kuo A."/>
            <person name="Tritt A."/>
            <person name="Lipzen A."/>
            <person name="He G."/>
            <person name="Yan M."/>
            <person name="Ng V."/>
            <person name="Cullen D."/>
            <person name="Martin F."/>
            <person name="Rosso M.-N."/>
            <person name="Henrissat B."/>
            <person name="Hibbett D."/>
            <person name="Martinez A.T."/>
            <person name="Grigoriev I.V."/>
        </authorList>
    </citation>
    <scope>NUCLEOTIDE SEQUENCE</scope>
    <source>
        <strain evidence="3">CBS 247.69</strain>
    </source>
</reference>
<dbReference type="InterPro" id="IPR023214">
    <property type="entry name" value="HAD_sf"/>
</dbReference>
<dbReference type="GO" id="GO:0015031">
    <property type="term" value="P:protein transport"/>
    <property type="evidence" value="ECO:0007669"/>
    <property type="project" value="UniProtKB-KW"/>
</dbReference>
<keyword evidence="1" id="KW-0811">Translocation</keyword>
<evidence type="ECO:0000256" key="1">
    <source>
        <dbReference type="RuleBase" id="RU365079"/>
    </source>
</evidence>
<feature type="domain" description="FCP1 homology" evidence="2">
    <location>
        <begin position="1"/>
        <end position="181"/>
    </location>
</feature>
<dbReference type="PROSITE" id="PS50969">
    <property type="entry name" value="FCP1"/>
    <property type="match status" value="1"/>
</dbReference>
<dbReference type="OrthoDB" id="1711508at2759"/>
<dbReference type="Proteomes" id="UP000807353">
    <property type="component" value="Unassembled WGS sequence"/>
</dbReference>
<comment type="subunit">
    <text evidence="1">Component of the TIM23 complex.</text>
</comment>
<gene>
    <name evidence="3" type="ORF">BDZ94DRAFT_1176734</name>
</gene>
<dbReference type="SMART" id="SM00577">
    <property type="entry name" value="CPDc"/>
    <property type="match status" value="1"/>
</dbReference>
<dbReference type="InterPro" id="IPR050365">
    <property type="entry name" value="TIM50"/>
</dbReference>
<evidence type="ECO:0000313" key="3">
    <source>
        <dbReference type="EMBL" id="KAF9456880.1"/>
    </source>
</evidence>
<dbReference type="Pfam" id="PF03031">
    <property type="entry name" value="NIF"/>
    <property type="match status" value="1"/>
</dbReference>
<accession>A0A9P6CC90</accession>
<dbReference type="PANTHER" id="PTHR12210">
    <property type="entry name" value="DULLARD PROTEIN PHOSPHATASE"/>
    <property type="match status" value="1"/>
</dbReference>
<proteinExistence type="inferred from homology"/>
<comment type="caution">
    <text evidence="3">The sequence shown here is derived from an EMBL/GenBank/DDBJ whole genome shotgun (WGS) entry which is preliminary data.</text>
</comment>
<dbReference type="GO" id="GO:0005744">
    <property type="term" value="C:TIM23 mitochondrial import inner membrane translocase complex"/>
    <property type="evidence" value="ECO:0007669"/>
    <property type="project" value="UniProtKB-UniRule"/>
</dbReference>
<comment type="function">
    <text evidence="1">Essential component of the TIM23 complex, a complex that mediates the translocation of transit peptide-containing proteins across the mitochondrial inner membrane.</text>
</comment>
<dbReference type="EMBL" id="MU150399">
    <property type="protein sequence ID" value="KAF9456880.1"/>
    <property type="molecule type" value="Genomic_DNA"/>
</dbReference>
<keyword evidence="1" id="KW-0653">Protein transport</keyword>
<name>A0A9P6CC90_9AGAR</name>
<evidence type="ECO:0000313" key="4">
    <source>
        <dbReference type="Proteomes" id="UP000807353"/>
    </source>
</evidence>
<keyword evidence="1" id="KW-0813">Transport</keyword>
<sequence length="314" mass="35038">MATSRKLLILDLNGTLLVRGSHAKRKAPNQSSISLGNPSVQNSRLRAVHGRPYLPSFREYLFHTETKKWLDTMVWSSAQPHSVADMVQHCFAETKEGLLAIWARDTLGLSPQAYNQKTQTTKDLIKPWAAFPIHSAKTTLLLDDSILKAQLQPWNHLCISEYVSEMREKDLQILRRSSANTAHPQTPKRTGIISEETHTSTIITGTLGLSNNGTSPRPGLLEGTTIHRHDETLLAVIGILDVLKDESNVGKWIRSGGLFSKASSPSEHIIGDPVEDTTTKTMWFEHINLMEVWASRGRNVLNELRIDITAGIKE</sequence>
<dbReference type="InterPro" id="IPR004274">
    <property type="entry name" value="FCP1_dom"/>
</dbReference>
<comment type="similarity">
    <text evidence="1">Belongs to the TIM50 family.</text>
</comment>
<keyword evidence="1" id="KW-0809">Transit peptide</keyword>
<organism evidence="3 4">
    <name type="scientific">Collybia nuda</name>
    <dbReference type="NCBI Taxonomy" id="64659"/>
    <lineage>
        <taxon>Eukaryota</taxon>
        <taxon>Fungi</taxon>
        <taxon>Dikarya</taxon>
        <taxon>Basidiomycota</taxon>
        <taxon>Agaricomycotina</taxon>
        <taxon>Agaricomycetes</taxon>
        <taxon>Agaricomycetidae</taxon>
        <taxon>Agaricales</taxon>
        <taxon>Tricholomatineae</taxon>
        <taxon>Clitocybaceae</taxon>
        <taxon>Collybia</taxon>
    </lineage>
</organism>
<dbReference type="SUPFAM" id="SSF56784">
    <property type="entry name" value="HAD-like"/>
    <property type="match status" value="1"/>
</dbReference>
<dbReference type="AlphaFoldDB" id="A0A9P6CC90"/>
<keyword evidence="4" id="KW-1185">Reference proteome</keyword>
<protein>
    <recommendedName>
        <fullName evidence="1">Mitochondrial import inner membrane translocase subunit TIM50</fullName>
    </recommendedName>
</protein>
<keyword evidence="1" id="KW-0496">Mitochondrion</keyword>
<evidence type="ECO:0000259" key="2">
    <source>
        <dbReference type="PROSITE" id="PS50969"/>
    </source>
</evidence>
<comment type="subcellular location">
    <subcellularLocation>
        <location evidence="1">Mitochondrion inner membrane</location>
        <topology evidence="1">Single-pass membrane protein</topology>
    </subcellularLocation>
</comment>